<accession>A0A8H4B2J8</accession>
<evidence type="ECO:0000313" key="2">
    <source>
        <dbReference type="Proteomes" id="UP000439903"/>
    </source>
</evidence>
<proteinExistence type="predicted"/>
<organism evidence="1 2">
    <name type="scientific">Gigaspora margarita</name>
    <dbReference type="NCBI Taxonomy" id="4874"/>
    <lineage>
        <taxon>Eukaryota</taxon>
        <taxon>Fungi</taxon>
        <taxon>Fungi incertae sedis</taxon>
        <taxon>Mucoromycota</taxon>
        <taxon>Glomeromycotina</taxon>
        <taxon>Glomeromycetes</taxon>
        <taxon>Diversisporales</taxon>
        <taxon>Gigasporaceae</taxon>
        <taxon>Gigaspora</taxon>
    </lineage>
</organism>
<sequence>MPNFKLNLFQTLISIASTLIAFISIASISIASTLTVSTLTASTLTASILTTSSPTASTLTASFSLYDQEQESQKVIDNSIKDGITSKPDFDTIINKWEKLLINKSLKKKQITLILK</sequence>
<evidence type="ECO:0000313" key="1">
    <source>
        <dbReference type="EMBL" id="KAF0554845.1"/>
    </source>
</evidence>
<gene>
    <name evidence="1" type="ORF">F8M41_018475</name>
</gene>
<dbReference type="AlphaFoldDB" id="A0A8H4B2J8"/>
<comment type="caution">
    <text evidence="1">The sequence shown here is derived from an EMBL/GenBank/DDBJ whole genome shotgun (WGS) entry which is preliminary data.</text>
</comment>
<name>A0A8H4B2J8_GIGMA</name>
<reference evidence="1 2" key="1">
    <citation type="journal article" date="2019" name="Environ. Microbiol.">
        <title>At the nexus of three kingdoms: the genome of the mycorrhizal fungus Gigaspora margarita provides insights into plant, endobacterial and fungal interactions.</title>
        <authorList>
            <person name="Venice F."/>
            <person name="Ghignone S."/>
            <person name="Salvioli di Fossalunga A."/>
            <person name="Amselem J."/>
            <person name="Novero M."/>
            <person name="Xianan X."/>
            <person name="Sedzielewska Toro K."/>
            <person name="Morin E."/>
            <person name="Lipzen A."/>
            <person name="Grigoriev I.V."/>
            <person name="Henrissat B."/>
            <person name="Martin F.M."/>
            <person name="Bonfante P."/>
        </authorList>
    </citation>
    <scope>NUCLEOTIDE SEQUENCE [LARGE SCALE GENOMIC DNA]</scope>
    <source>
        <strain evidence="1 2">BEG34</strain>
    </source>
</reference>
<keyword evidence="2" id="KW-1185">Reference proteome</keyword>
<protein>
    <submittedName>
        <fullName evidence="1">Uncharacterized protein</fullName>
    </submittedName>
</protein>
<dbReference type="EMBL" id="WTPW01000046">
    <property type="protein sequence ID" value="KAF0554845.1"/>
    <property type="molecule type" value="Genomic_DNA"/>
</dbReference>
<dbReference type="Proteomes" id="UP000439903">
    <property type="component" value="Unassembled WGS sequence"/>
</dbReference>